<name>A0AAU8JVT0_9ACTN</name>
<feature type="region of interest" description="Disordered" evidence="7">
    <location>
        <begin position="773"/>
        <end position="796"/>
    </location>
</feature>
<keyword evidence="2" id="KW-1003">Cell membrane</keyword>
<feature type="transmembrane region" description="Helical" evidence="8">
    <location>
        <begin position="1052"/>
        <end position="1076"/>
    </location>
</feature>
<evidence type="ECO:0000313" key="10">
    <source>
        <dbReference type="EMBL" id="XCM79425.1"/>
    </source>
</evidence>
<dbReference type="PANTHER" id="PTHR30572">
    <property type="entry name" value="MEMBRANE COMPONENT OF TRANSPORTER-RELATED"/>
    <property type="match status" value="1"/>
</dbReference>
<comment type="similarity">
    <text evidence="6">Belongs to the ABC-4 integral membrane protein family.</text>
</comment>
<proteinExistence type="inferred from homology"/>
<feature type="transmembrane region" description="Helical" evidence="8">
    <location>
        <begin position="462"/>
        <end position="482"/>
    </location>
</feature>
<keyword evidence="5 8" id="KW-0472">Membrane</keyword>
<reference evidence="10" key="1">
    <citation type="submission" date="2024-06" db="EMBL/GenBank/DDBJ databases">
        <title>The genome sequences of Kitasatospora sp. strain HUAS MG31.</title>
        <authorList>
            <person name="Mo P."/>
        </authorList>
    </citation>
    <scope>NUCLEOTIDE SEQUENCE</scope>
    <source>
        <strain evidence="10">HUAS MG31</strain>
    </source>
</reference>
<keyword evidence="4 8" id="KW-1133">Transmembrane helix</keyword>
<accession>A0AAU8JVT0</accession>
<dbReference type="GO" id="GO:0022857">
    <property type="term" value="F:transmembrane transporter activity"/>
    <property type="evidence" value="ECO:0007669"/>
    <property type="project" value="TreeGrafter"/>
</dbReference>
<feature type="transmembrane region" description="Helical" evidence="8">
    <location>
        <begin position="337"/>
        <end position="359"/>
    </location>
</feature>
<feature type="transmembrane region" description="Helical" evidence="8">
    <location>
        <begin position="294"/>
        <end position="317"/>
    </location>
</feature>
<evidence type="ECO:0000256" key="8">
    <source>
        <dbReference type="SAM" id="Phobius"/>
    </source>
</evidence>
<dbReference type="AlphaFoldDB" id="A0AAU8JVT0"/>
<feature type="transmembrane region" description="Helical" evidence="8">
    <location>
        <begin position="1010"/>
        <end position="1032"/>
    </location>
</feature>
<dbReference type="PANTHER" id="PTHR30572:SF4">
    <property type="entry name" value="ABC TRANSPORTER PERMEASE YTRF"/>
    <property type="match status" value="1"/>
</dbReference>
<gene>
    <name evidence="10" type="ORF">ABWK59_11035</name>
</gene>
<feature type="compositionally biased region" description="Gly residues" evidence="7">
    <location>
        <begin position="566"/>
        <end position="575"/>
    </location>
</feature>
<protein>
    <submittedName>
        <fullName evidence="10">ABC transporter permease</fullName>
    </submittedName>
</protein>
<keyword evidence="3 8" id="KW-0812">Transmembrane</keyword>
<sequence length="1092" mass="111321">MIGFAVRRLRGRLPLAAAALLTMLITTAALTTLAAFDRGVDDAGLRSTLQGPGRVRATVLLSGDRSAASRAGDDAEVRDVAARLFGPLPATVDAVARSRSYGLPGAATTGTGPDLTLLAALDRGRLALTAGQWPAAARAGSPVEVAVPSAALARLGLAEAALPADLTLTDRNAGGTLTVRVTGVYRAADRTGPYWRLDPLGGREVQVKGFTTYGPLLVDDSAFTAGGLAQAGRSWLIGADFGAVDTEEARRLAERAAPLTAPGYVTPAGLTARTDLPGLLAETRSAALVARSTLMIGALQLAVLAAAAVLLVVHLLAERRTAEDTLLTARGAARGRLAALAAVEALLLALPSALLAPLLTPVLLRLLAVPGVSAGPAWSSWPVAAGCALGCALLATLPAVFRGAGAAVLRRTGRRQQLVAGAARSGADLALVLLAVLAYRQLDRYRGGLSTDTAGDLGVDPLLVAAPTLALCAGTVVVLRLLPFAARLGGRLAARGRGLGSALAGWQLARRPARSTGPVLLLVLAVAMSVLALGQHAAWSTSQRDQAAFTTAGGLRITSPGVPALGQGGRYGSLPGGDRLTPVAREEQPLPGGRSAQLLAADARGLADRLRIRPDLLEGRSPAEVLTPIAVPAPTGPQAGLVLPGRPTRIDLDVSLEVLRRETAPPPDLPYRYEARPEQRPALRVLLRDRFGIPYWLMMPGLPEQGDARLSLDLAPFTGAPVGSPAYPLTVAALEFSYRENRDGGGAGRLTVHRVATSDGPGGPATPVPVPAGLGWAAAGPDSPGDPAAATGSAPAGGDRLAVLDYQARLGAERTVRVLLEPTDGKAAAAAPTEIPVVATRAYLDALGARPGDLVRMPVGTTTVPLRITTAVRALPTTDGAAVLADLGTLERLLARTGTDGLRPAEWWLPATGPGDPVVDRAVRDLRAATGSQNLAVLDETAAALLDDPQGAAPQQALAALAVAAAVLAAIGFAAATAASGTERAGEFAVLSALGMPRRGVARTVLGEQAVLVGLGTAVGLGLGALLVHLVVPLVVLTPAARRPVPEVLVHLPLGTALAAALATAAVPLLAAALGVRRHRDPAARLRHVEEM</sequence>
<evidence type="ECO:0000256" key="4">
    <source>
        <dbReference type="ARBA" id="ARBA00022989"/>
    </source>
</evidence>
<feature type="domain" description="ABC3 transporter permease C-terminal" evidence="9">
    <location>
        <begin position="961"/>
        <end position="1076"/>
    </location>
</feature>
<dbReference type="Pfam" id="PF02687">
    <property type="entry name" value="FtsX"/>
    <property type="match status" value="1"/>
</dbReference>
<dbReference type="KEGG" id="kcm:ABWK59_11035"/>
<evidence type="ECO:0000256" key="7">
    <source>
        <dbReference type="SAM" id="MobiDB-lite"/>
    </source>
</evidence>
<feature type="transmembrane region" description="Helical" evidence="8">
    <location>
        <begin position="519"/>
        <end position="539"/>
    </location>
</feature>
<evidence type="ECO:0000256" key="2">
    <source>
        <dbReference type="ARBA" id="ARBA00022475"/>
    </source>
</evidence>
<evidence type="ECO:0000256" key="5">
    <source>
        <dbReference type="ARBA" id="ARBA00023136"/>
    </source>
</evidence>
<dbReference type="EMBL" id="CP159872">
    <property type="protein sequence ID" value="XCM79425.1"/>
    <property type="molecule type" value="Genomic_DNA"/>
</dbReference>
<evidence type="ECO:0000256" key="1">
    <source>
        <dbReference type="ARBA" id="ARBA00004651"/>
    </source>
</evidence>
<evidence type="ECO:0000256" key="6">
    <source>
        <dbReference type="ARBA" id="ARBA00038076"/>
    </source>
</evidence>
<feature type="transmembrane region" description="Helical" evidence="8">
    <location>
        <begin position="379"/>
        <end position="401"/>
    </location>
</feature>
<feature type="transmembrane region" description="Helical" evidence="8">
    <location>
        <begin position="957"/>
        <end position="979"/>
    </location>
</feature>
<organism evidence="10">
    <name type="scientific">Kitasatospora camelliae</name>
    <dbReference type="NCBI Taxonomy" id="3156397"/>
    <lineage>
        <taxon>Bacteria</taxon>
        <taxon>Bacillati</taxon>
        <taxon>Actinomycetota</taxon>
        <taxon>Actinomycetes</taxon>
        <taxon>Kitasatosporales</taxon>
        <taxon>Streptomycetaceae</taxon>
        <taxon>Kitasatospora</taxon>
    </lineage>
</organism>
<dbReference type="InterPro" id="IPR050250">
    <property type="entry name" value="Macrolide_Exporter_MacB"/>
</dbReference>
<evidence type="ECO:0000256" key="3">
    <source>
        <dbReference type="ARBA" id="ARBA00022692"/>
    </source>
</evidence>
<feature type="region of interest" description="Disordered" evidence="7">
    <location>
        <begin position="560"/>
        <end position="590"/>
    </location>
</feature>
<comment type="subcellular location">
    <subcellularLocation>
        <location evidence="1">Cell membrane</location>
        <topology evidence="1">Multi-pass membrane protein</topology>
    </subcellularLocation>
</comment>
<dbReference type="GO" id="GO:0005886">
    <property type="term" value="C:plasma membrane"/>
    <property type="evidence" value="ECO:0007669"/>
    <property type="project" value="UniProtKB-SubCell"/>
</dbReference>
<dbReference type="InterPro" id="IPR003838">
    <property type="entry name" value="ABC3_permease_C"/>
</dbReference>
<feature type="transmembrane region" description="Helical" evidence="8">
    <location>
        <begin position="422"/>
        <end position="442"/>
    </location>
</feature>
<dbReference type="RefSeq" id="WP_354640066.1">
    <property type="nucleotide sequence ID" value="NZ_CP159872.1"/>
</dbReference>
<evidence type="ECO:0000259" key="9">
    <source>
        <dbReference type="Pfam" id="PF02687"/>
    </source>
</evidence>